<feature type="region of interest" description="Disordered" evidence="1">
    <location>
        <begin position="63"/>
        <end position="94"/>
    </location>
</feature>
<reference evidence="3 4" key="1">
    <citation type="submission" date="2016-09" db="EMBL/GenBank/DDBJ databases">
        <title>Extensive genetic diversity and differential bi-allelic expression allows diatom success in the polar Southern Ocean.</title>
        <authorList>
            <consortium name="DOE Joint Genome Institute"/>
            <person name="Mock T."/>
            <person name="Otillar R.P."/>
            <person name="Strauss J."/>
            <person name="Dupont C."/>
            <person name="Frickenhaus S."/>
            <person name="Maumus F."/>
            <person name="Mcmullan M."/>
            <person name="Sanges R."/>
            <person name="Schmutz J."/>
            <person name="Toseland A."/>
            <person name="Valas R."/>
            <person name="Veluchamy A."/>
            <person name="Ward B.J."/>
            <person name="Allen A."/>
            <person name="Barry K."/>
            <person name="Falciatore A."/>
            <person name="Ferrante M."/>
            <person name="Fortunato A.E."/>
            <person name="Gloeckner G."/>
            <person name="Gruber A."/>
            <person name="Hipkin R."/>
            <person name="Janech M."/>
            <person name="Kroth P."/>
            <person name="Leese F."/>
            <person name="Lindquist E."/>
            <person name="Lyon B.R."/>
            <person name="Martin J."/>
            <person name="Mayer C."/>
            <person name="Parker M."/>
            <person name="Quesneville H."/>
            <person name="Raymond J."/>
            <person name="Uhlig C."/>
            <person name="Valentin K.U."/>
            <person name="Worden A.Z."/>
            <person name="Armbrust E.V."/>
            <person name="Bowler C."/>
            <person name="Green B."/>
            <person name="Moulton V."/>
            <person name="Van Oosterhout C."/>
            <person name="Grigoriev I."/>
        </authorList>
    </citation>
    <scope>NUCLEOTIDE SEQUENCE [LARGE SCALE GENOMIC DNA]</scope>
    <source>
        <strain evidence="3 4">CCMP1102</strain>
    </source>
</reference>
<evidence type="ECO:0000256" key="1">
    <source>
        <dbReference type="SAM" id="MobiDB-lite"/>
    </source>
</evidence>
<dbReference type="InParanoid" id="A0A1E7FCM5"/>
<dbReference type="KEGG" id="fcy:FRACYDRAFT_240255"/>
<evidence type="ECO:0000313" key="3">
    <source>
        <dbReference type="EMBL" id="OEU15563.1"/>
    </source>
</evidence>
<dbReference type="OrthoDB" id="47603at2759"/>
<evidence type="ECO:0000313" key="4">
    <source>
        <dbReference type="Proteomes" id="UP000095751"/>
    </source>
</evidence>
<keyword evidence="4" id="KW-1185">Reference proteome</keyword>
<gene>
    <name evidence="3" type="ORF">FRACYDRAFT_240255</name>
</gene>
<keyword evidence="2" id="KW-0732">Signal</keyword>
<evidence type="ECO:0000256" key="2">
    <source>
        <dbReference type="SAM" id="SignalP"/>
    </source>
</evidence>
<accession>A0A1E7FCM5</accession>
<feature type="compositionally biased region" description="Acidic residues" evidence="1">
    <location>
        <begin position="77"/>
        <end position="89"/>
    </location>
</feature>
<feature type="chain" id="PRO_5009192937" evidence="2">
    <location>
        <begin position="26"/>
        <end position="368"/>
    </location>
</feature>
<name>A0A1E7FCM5_9STRA</name>
<dbReference type="EMBL" id="KV784359">
    <property type="protein sequence ID" value="OEU15563.1"/>
    <property type="molecule type" value="Genomic_DNA"/>
</dbReference>
<feature type="signal peptide" evidence="2">
    <location>
        <begin position="1"/>
        <end position="25"/>
    </location>
</feature>
<proteinExistence type="predicted"/>
<protein>
    <submittedName>
        <fullName evidence="3">Uncharacterized protein</fullName>
    </submittedName>
</protein>
<dbReference type="Proteomes" id="UP000095751">
    <property type="component" value="Unassembled WGS sequence"/>
</dbReference>
<organism evidence="3 4">
    <name type="scientific">Fragilariopsis cylindrus CCMP1102</name>
    <dbReference type="NCBI Taxonomy" id="635003"/>
    <lineage>
        <taxon>Eukaryota</taxon>
        <taxon>Sar</taxon>
        <taxon>Stramenopiles</taxon>
        <taxon>Ochrophyta</taxon>
        <taxon>Bacillariophyta</taxon>
        <taxon>Bacillariophyceae</taxon>
        <taxon>Bacillariophycidae</taxon>
        <taxon>Bacillariales</taxon>
        <taxon>Bacillariaceae</taxon>
        <taxon>Fragilariopsis</taxon>
    </lineage>
</organism>
<dbReference type="AlphaFoldDB" id="A0A1E7FCM5"/>
<sequence>MTCILVKSISICLLCFFSWAFSSSAFLLPRSNTCSNTSPRQRQRQRQRLKVFVATIGGIGETADENNLLDDDRNNNDDDYDQNDNDNDDNDTKNMLTFQSTFQTKSEKLPQLSSSSDLMLGDFLIDPQNLLRAGESIQMKIVPTTTELLEEWTIACHRVSAAKPSTQSTSNSDNNDDAKCFIVSVRTAGISIPGLTVEWSALIGTNLIDIDSHYPELELVLIKDETNVSSGSRPIVWIFNRLMKLSEKNKKNTNNNNNNKSIDTKLFTRLGFSSSGINEGNDDDEESLVLRCNGTMEMKFRIPALVRKFAFSSSSKGGDDDEASHISKMERSENLMNNIITKYIEKDIKQHIIIWEESYLSWFNNTDT</sequence>